<comment type="caution">
    <text evidence="13">The sequence shown here is derived from an EMBL/GenBank/DDBJ whole genome shotgun (WGS) entry which is preliminary data.</text>
</comment>
<sequence length="630" mass="67564">MNFFEHQAAARRTSTRLVVLFALAVIGIVVGVDLAVMAVVGGSPGVLLFATLATLAVIGGASMYRIASLRGGGESVALQFGGTPVPEDSTDRYLQRLRNVVEEIAIASGVPMPGLYVLEHESAINAFAAGYSPSDAAIAVTRGALEKLNRDELQGVIAHEFSHILNGDMRLNIRLIGVLFGIMVMGIIGRRLMLHGGMSRNSRDGVAMFLVMALVAIVIGYIGLVFGRMIKAGISRTRESLADASAVQFTRQTAGLAGALKKIAGLHEGSRLGARGETEEISHMLFGDGLGFSGLFATHPPILKRIQALEPGFRAENLERLQSQWRATPPNGLEEDAHMGLAGARDALPAASSRINVTPAMVASQVALPEANDYRRADAIVHAIPDDLRERARQRDQVTPLLLGMLLGRDPAVLGKQRIEIASRLGTPVADAAFACRTTLAQSLHPMQRLPLAALAFPVLRLRPRPELDAFMDTVFAVVNADGEVSLFEYCLGRLLQVQVRESLDPARYARFGRRKPGNVKQEFATLLAVVAHAGNSDDAAQAQRAYLAGMQRVLPRDHVPYAPPANGVLALEAVWEPLDALDPLAKQVMVEAITAAASHDGRISVEEAELLRTICGVLHCPLPPMLERA</sequence>
<dbReference type="Proteomes" id="UP001595724">
    <property type="component" value="Unassembled WGS sequence"/>
</dbReference>
<keyword evidence="3" id="KW-0645">Protease</keyword>
<keyword evidence="14" id="KW-1185">Reference proteome</keyword>
<evidence type="ECO:0000256" key="8">
    <source>
        <dbReference type="ARBA" id="ARBA00022989"/>
    </source>
</evidence>
<keyword evidence="4 11" id="KW-0812">Transmembrane</keyword>
<evidence type="ECO:0000256" key="4">
    <source>
        <dbReference type="ARBA" id="ARBA00022692"/>
    </source>
</evidence>
<evidence type="ECO:0000256" key="2">
    <source>
        <dbReference type="ARBA" id="ARBA00022475"/>
    </source>
</evidence>
<evidence type="ECO:0000256" key="11">
    <source>
        <dbReference type="SAM" id="Phobius"/>
    </source>
</evidence>
<protein>
    <submittedName>
        <fullName evidence="13">M48 family metallopeptidase</fullName>
    </submittedName>
</protein>
<evidence type="ECO:0000256" key="6">
    <source>
        <dbReference type="ARBA" id="ARBA00022801"/>
    </source>
</evidence>
<dbReference type="PANTHER" id="PTHR43221:SF2">
    <property type="entry name" value="PROTEASE HTPX HOMOLOG"/>
    <property type="match status" value="1"/>
</dbReference>
<dbReference type="PANTHER" id="PTHR43221">
    <property type="entry name" value="PROTEASE HTPX"/>
    <property type="match status" value="1"/>
</dbReference>
<evidence type="ECO:0000313" key="13">
    <source>
        <dbReference type="EMBL" id="MFC3658743.1"/>
    </source>
</evidence>
<proteinExistence type="predicted"/>
<keyword evidence="7" id="KW-0862">Zinc</keyword>
<evidence type="ECO:0000256" key="1">
    <source>
        <dbReference type="ARBA" id="ARBA00001947"/>
    </source>
</evidence>
<keyword evidence="5" id="KW-0479">Metal-binding</keyword>
<evidence type="ECO:0000259" key="12">
    <source>
        <dbReference type="Pfam" id="PF01435"/>
    </source>
</evidence>
<feature type="transmembrane region" description="Helical" evidence="11">
    <location>
        <begin position="46"/>
        <end position="64"/>
    </location>
</feature>
<gene>
    <name evidence="13" type="ORF">ACFOM9_01460</name>
</gene>
<feature type="transmembrane region" description="Helical" evidence="11">
    <location>
        <begin position="171"/>
        <end position="193"/>
    </location>
</feature>
<comment type="cofactor">
    <cofactor evidence="1">
        <name>Zn(2+)</name>
        <dbReference type="ChEBI" id="CHEBI:29105"/>
    </cofactor>
</comment>
<keyword evidence="9" id="KW-0482">Metalloprotease</keyword>
<feature type="transmembrane region" description="Helical" evidence="11">
    <location>
        <begin position="205"/>
        <end position="226"/>
    </location>
</feature>
<name>A0ABV7UQF8_9GAMM</name>
<keyword evidence="8 11" id="KW-1133">Transmembrane helix</keyword>
<evidence type="ECO:0000256" key="3">
    <source>
        <dbReference type="ARBA" id="ARBA00022670"/>
    </source>
</evidence>
<evidence type="ECO:0000256" key="5">
    <source>
        <dbReference type="ARBA" id="ARBA00022723"/>
    </source>
</evidence>
<dbReference type="InterPro" id="IPR001915">
    <property type="entry name" value="Peptidase_M48"/>
</dbReference>
<dbReference type="RefSeq" id="WP_386705465.1">
    <property type="nucleotide sequence ID" value="NZ_JBHRYF010000001.1"/>
</dbReference>
<organism evidence="13 14">
    <name type="scientific">Luteimonas notoginsengisoli</name>
    <dbReference type="NCBI Taxonomy" id="1578200"/>
    <lineage>
        <taxon>Bacteria</taxon>
        <taxon>Pseudomonadati</taxon>
        <taxon>Pseudomonadota</taxon>
        <taxon>Gammaproteobacteria</taxon>
        <taxon>Lysobacterales</taxon>
        <taxon>Lysobacteraceae</taxon>
        <taxon>Luteimonas</taxon>
    </lineage>
</organism>
<accession>A0ABV7UQF8</accession>
<keyword evidence="2" id="KW-1003">Cell membrane</keyword>
<dbReference type="CDD" id="cd07340">
    <property type="entry name" value="M48B_Htpx_like"/>
    <property type="match status" value="1"/>
</dbReference>
<feature type="transmembrane region" description="Helical" evidence="11">
    <location>
        <begin position="17"/>
        <end position="40"/>
    </location>
</feature>
<reference evidence="14" key="1">
    <citation type="journal article" date="2019" name="Int. J. Syst. Evol. Microbiol.">
        <title>The Global Catalogue of Microorganisms (GCM) 10K type strain sequencing project: providing services to taxonomists for standard genome sequencing and annotation.</title>
        <authorList>
            <consortium name="The Broad Institute Genomics Platform"/>
            <consortium name="The Broad Institute Genome Sequencing Center for Infectious Disease"/>
            <person name="Wu L."/>
            <person name="Ma J."/>
        </authorList>
    </citation>
    <scope>NUCLEOTIDE SEQUENCE [LARGE SCALE GENOMIC DNA]</scope>
    <source>
        <strain evidence="14">KCTC 42211</strain>
    </source>
</reference>
<evidence type="ECO:0000256" key="10">
    <source>
        <dbReference type="ARBA" id="ARBA00023136"/>
    </source>
</evidence>
<evidence type="ECO:0000256" key="7">
    <source>
        <dbReference type="ARBA" id="ARBA00022833"/>
    </source>
</evidence>
<evidence type="ECO:0000256" key="9">
    <source>
        <dbReference type="ARBA" id="ARBA00023049"/>
    </source>
</evidence>
<dbReference type="Gene3D" id="3.30.2010.10">
    <property type="entry name" value="Metalloproteases ('zincins'), catalytic domain"/>
    <property type="match status" value="1"/>
</dbReference>
<dbReference type="EMBL" id="JBHRYF010000001">
    <property type="protein sequence ID" value="MFC3658743.1"/>
    <property type="molecule type" value="Genomic_DNA"/>
</dbReference>
<dbReference type="InterPro" id="IPR050083">
    <property type="entry name" value="HtpX_protease"/>
</dbReference>
<keyword evidence="6" id="KW-0378">Hydrolase</keyword>
<keyword evidence="10 11" id="KW-0472">Membrane</keyword>
<dbReference type="Pfam" id="PF01435">
    <property type="entry name" value="Peptidase_M48"/>
    <property type="match status" value="1"/>
</dbReference>
<evidence type="ECO:0000313" key="14">
    <source>
        <dbReference type="Proteomes" id="UP001595724"/>
    </source>
</evidence>
<feature type="domain" description="Peptidase M48" evidence="12">
    <location>
        <begin position="95"/>
        <end position="310"/>
    </location>
</feature>